<evidence type="ECO:0000256" key="1">
    <source>
        <dbReference type="SAM" id="MobiDB-lite"/>
    </source>
</evidence>
<dbReference type="EMBL" id="JACFYJ010000182">
    <property type="protein sequence ID" value="MEI6003317.1"/>
    <property type="molecule type" value="Genomic_DNA"/>
</dbReference>
<feature type="compositionally biased region" description="Low complexity" evidence="1">
    <location>
        <begin position="25"/>
        <end position="56"/>
    </location>
</feature>
<protein>
    <submittedName>
        <fullName evidence="3">Uncharacterized protein</fullName>
    </submittedName>
</protein>
<name>A0ABU8J5Q4_9BURK</name>
<feature type="compositionally biased region" description="Basic and acidic residues" evidence="1">
    <location>
        <begin position="76"/>
        <end position="108"/>
    </location>
</feature>
<keyword evidence="4" id="KW-1185">Reference proteome</keyword>
<comment type="caution">
    <text evidence="3">The sequence shown here is derived from an EMBL/GenBank/DDBJ whole genome shotgun (WGS) entry which is preliminary data.</text>
</comment>
<evidence type="ECO:0000313" key="4">
    <source>
        <dbReference type="Proteomes" id="UP001386437"/>
    </source>
</evidence>
<keyword evidence="2" id="KW-0732">Signal</keyword>
<feature type="chain" id="PRO_5045845253" evidence="2">
    <location>
        <begin position="24"/>
        <end position="149"/>
    </location>
</feature>
<evidence type="ECO:0000256" key="2">
    <source>
        <dbReference type="SAM" id="SignalP"/>
    </source>
</evidence>
<dbReference type="RefSeq" id="WP_336602858.1">
    <property type="nucleotide sequence ID" value="NZ_JACFYJ010000182.1"/>
</dbReference>
<gene>
    <name evidence="3" type="ORF">H3V53_41440</name>
</gene>
<sequence>MNQLRKLLIGSALTAVASTAAFAQTSAQPAADMSAQAQVQTQAPAQAPAAQGVQMPAPAPQNLTASGSTDPLVQKRNADAKANAEYRAQKKMSKEQLKEQQKAAKDTYNEQVRGAKVNRQADKAAASNELKADMQGQPTGAAASGEAHN</sequence>
<accession>A0ABU8J5Q4</accession>
<reference evidence="3 4" key="1">
    <citation type="journal article" date="2022" name="Arch. Microbiol.">
        <title>Paraburkholderia bengalensis sp. nov. isolated from roots of Oryza sativa, IR64.</title>
        <authorList>
            <person name="Nag P."/>
            <person name="Mondal N."/>
            <person name="Sarkar J."/>
            <person name="Das S."/>
        </authorList>
    </citation>
    <scope>NUCLEOTIDE SEQUENCE [LARGE SCALE GENOMIC DNA]</scope>
    <source>
        <strain evidence="3 4">IR64_4_BI</strain>
    </source>
</reference>
<dbReference type="Proteomes" id="UP001386437">
    <property type="component" value="Unassembled WGS sequence"/>
</dbReference>
<proteinExistence type="predicted"/>
<feature type="compositionally biased region" description="Polar residues" evidence="1">
    <location>
        <begin position="62"/>
        <end position="71"/>
    </location>
</feature>
<organism evidence="3 4">
    <name type="scientific">Paraburkholderia bengalensis</name>
    <dbReference type="NCBI Taxonomy" id="2747562"/>
    <lineage>
        <taxon>Bacteria</taxon>
        <taxon>Pseudomonadati</taxon>
        <taxon>Pseudomonadota</taxon>
        <taxon>Betaproteobacteria</taxon>
        <taxon>Burkholderiales</taxon>
        <taxon>Burkholderiaceae</taxon>
        <taxon>Paraburkholderia</taxon>
    </lineage>
</organism>
<feature type="region of interest" description="Disordered" evidence="1">
    <location>
        <begin position="25"/>
        <end position="149"/>
    </location>
</feature>
<evidence type="ECO:0000313" key="3">
    <source>
        <dbReference type="EMBL" id="MEI6003317.1"/>
    </source>
</evidence>
<feature type="signal peptide" evidence="2">
    <location>
        <begin position="1"/>
        <end position="23"/>
    </location>
</feature>